<keyword evidence="3" id="KW-1185">Reference proteome</keyword>
<evidence type="ECO:0000259" key="1">
    <source>
        <dbReference type="Pfam" id="PF18847"/>
    </source>
</evidence>
<dbReference type="Pfam" id="PF18847">
    <property type="entry name" value="LPD29"/>
    <property type="match status" value="1"/>
</dbReference>
<feature type="domain" description="Large polyvalent protein associated" evidence="1">
    <location>
        <begin position="100"/>
        <end position="172"/>
    </location>
</feature>
<dbReference type="EMBL" id="VAWE01000002">
    <property type="protein sequence ID" value="TLQ39200.1"/>
    <property type="molecule type" value="Genomic_DNA"/>
</dbReference>
<dbReference type="Proteomes" id="UP000305921">
    <property type="component" value="Unassembled WGS sequence"/>
</dbReference>
<dbReference type="OrthoDB" id="4192272at2"/>
<accession>A0A5R9DRI9</accession>
<evidence type="ECO:0000313" key="3">
    <source>
        <dbReference type="Proteomes" id="UP000305921"/>
    </source>
</evidence>
<name>A0A5R9DRI9_9ACTN</name>
<comment type="caution">
    <text evidence="2">The sequence shown here is derived from an EMBL/GenBank/DDBJ whole genome shotgun (WGS) entry which is preliminary data.</text>
</comment>
<organism evidence="2 3">
    <name type="scientific">Streptomyces marianii</name>
    <dbReference type="NCBI Taxonomy" id="1817406"/>
    <lineage>
        <taxon>Bacteria</taxon>
        <taxon>Bacillati</taxon>
        <taxon>Actinomycetota</taxon>
        <taxon>Actinomycetes</taxon>
        <taxon>Kitasatosporales</taxon>
        <taxon>Streptomycetaceae</taxon>
        <taxon>Streptomyces</taxon>
    </lineage>
</organism>
<dbReference type="InterPro" id="IPR041311">
    <property type="entry name" value="LPD29"/>
</dbReference>
<protein>
    <recommendedName>
        <fullName evidence="1">Large polyvalent protein associated domain-containing protein</fullName>
    </recommendedName>
</protein>
<gene>
    <name evidence="2" type="ORF">FEF34_38015</name>
</gene>
<evidence type="ECO:0000313" key="2">
    <source>
        <dbReference type="EMBL" id="TLQ39200.1"/>
    </source>
</evidence>
<dbReference type="RefSeq" id="WP_138058012.1">
    <property type="nucleotide sequence ID" value="NZ_VAWE01000002.1"/>
</dbReference>
<sequence>MTASTAPAPGSAPAGYLALRLPDGSWVRHEDDESRRVWIAHSCACTLCMSATLLGAPASHYELRTPDGASASLTHVRYTSVIPHLHPDELLQPYTPPLTHSQTAAHLRKMLRHAFPGIRFSVRRRSGWKLSVSWSGGPSATEVATVAAPLLADYTTPGRRRARPITVKTWFGRPFHGTPVVDAITLKRS</sequence>
<reference evidence="2 3" key="1">
    <citation type="submission" date="2019-05" db="EMBL/GenBank/DDBJ databases">
        <title>Streptomyces marianii sp. nov., a novel marine actinomycete from southern coast of India.</title>
        <authorList>
            <person name="Iniyan A.M."/>
            <person name="Wink J."/>
            <person name="Ramprasad E."/>
            <person name="Ramana C.V."/>
            <person name="Bunk B."/>
            <person name="Sproer C."/>
            <person name="Joseph F.-J.R.S."/>
            <person name="Vincent S.G.P."/>
        </authorList>
    </citation>
    <scope>NUCLEOTIDE SEQUENCE [LARGE SCALE GENOMIC DNA]</scope>
    <source>
        <strain evidence="2 3">ICN19</strain>
    </source>
</reference>
<proteinExistence type="predicted"/>
<dbReference type="AlphaFoldDB" id="A0A5R9DRI9"/>